<evidence type="ECO:0000259" key="2">
    <source>
        <dbReference type="Pfam" id="PF07987"/>
    </source>
</evidence>
<gene>
    <name evidence="3" type="ORF">PAM7066_03501</name>
</gene>
<reference evidence="3 4" key="1">
    <citation type="submission" date="2017-03" db="EMBL/GenBank/DDBJ databases">
        <authorList>
            <person name="Afonso C.L."/>
            <person name="Miller P.J."/>
            <person name="Scott M.A."/>
            <person name="Spackman E."/>
            <person name="Goraichik I."/>
            <person name="Dimitrov K.M."/>
            <person name="Suarez D.L."/>
            <person name="Swayne D.E."/>
        </authorList>
    </citation>
    <scope>NUCLEOTIDE SEQUENCE [LARGE SCALE GENOMIC DNA]</scope>
    <source>
        <strain evidence="3 4">CECT 7066</strain>
    </source>
</reference>
<feature type="domain" description="YncI copper-binding" evidence="2">
    <location>
        <begin position="23"/>
        <end position="167"/>
    </location>
</feature>
<feature type="chain" id="PRO_5011008923" description="YncI copper-binding domain-containing protein" evidence="1">
    <location>
        <begin position="25"/>
        <end position="174"/>
    </location>
</feature>
<dbReference type="Gene3D" id="2.60.40.2230">
    <property type="entry name" value="Uncharacterised protein YcnI-like PF07987, DUF1775"/>
    <property type="match status" value="1"/>
</dbReference>
<dbReference type="Proteomes" id="UP000193870">
    <property type="component" value="Unassembled WGS sequence"/>
</dbReference>
<proteinExistence type="predicted"/>
<dbReference type="OrthoDB" id="9796962at2"/>
<dbReference type="RefSeq" id="WP_085855453.1">
    <property type="nucleotide sequence ID" value="NZ_FOPF01000016.1"/>
</dbReference>
<dbReference type="EMBL" id="FWFV01000015">
    <property type="protein sequence ID" value="SLN69021.1"/>
    <property type="molecule type" value="Genomic_DNA"/>
</dbReference>
<keyword evidence="4" id="KW-1185">Reference proteome</keyword>
<keyword evidence="1" id="KW-0732">Signal</keyword>
<evidence type="ECO:0000313" key="4">
    <source>
        <dbReference type="Proteomes" id="UP000193870"/>
    </source>
</evidence>
<evidence type="ECO:0000256" key="1">
    <source>
        <dbReference type="SAM" id="SignalP"/>
    </source>
</evidence>
<evidence type="ECO:0000313" key="3">
    <source>
        <dbReference type="EMBL" id="SLN69021.1"/>
    </source>
</evidence>
<accession>A0A1Y5TPQ0</accession>
<dbReference type="Pfam" id="PF07987">
    <property type="entry name" value="DUF1775"/>
    <property type="match status" value="1"/>
</dbReference>
<dbReference type="InterPro" id="IPR012533">
    <property type="entry name" value="YcnI-copper_dom"/>
</dbReference>
<organism evidence="3 4">
    <name type="scientific">Palleronia marisminoris</name>
    <dbReference type="NCBI Taxonomy" id="315423"/>
    <lineage>
        <taxon>Bacteria</taxon>
        <taxon>Pseudomonadati</taxon>
        <taxon>Pseudomonadota</taxon>
        <taxon>Alphaproteobacteria</taxon>
        <taxon>Rhodobacterales</taxon>
        <taxon>Roseobacteraceae</taxon>
        <taxon>Palleronia</taxon>
    </lineage>
</organism>
<name>A0A1Y5TPQ0_9RHOB</name>
<dbReference type="STRING" id="315423.SAMN04488020_11651"/>
<protein>
    <recommendedName>
        <fullName evidence="2">YncI copper-binding domain-containing protein</fullName>
    </recommendedName>
</protein>
<sequence length="174" mass="18809">MSTRTFSLAAALLVAATQNAPAHATLEQESVTQNATEKLTVRLGHGCDGTPTLRVRVRIPAGMIAVKPMPKAGWTLKSVVAPYAEPHDHHGITVTEGVQEIVWSGELDDAHYDEFVFRGRITDTVEAERMLYVPVVQECADAVERWIEIPAEGQSSDGLEMPAPGVMVHPAATD</sequence>
<dbReference type="InterPro" id="IPR038507">
    <property type="entry name" value="YcnI-like_sf"/>
</dbReference>
<feature type="signal peptide" evidence="1">
    <location>
        <begin position="1"/>
        <end position="24"/>
    </location>
</feature>
<dbReference type="CDD" id="cd08545">
    <property type="entry name" value="YcnI_like"/>
    <property type="match status" value="1"/>
</dbReference>
<dbReference type="AlphaFoldDB" id="A0A1Y5TPQ0"/>